<evidence type="ECO:0000256" key="1">
    <source>
        <dbReference type="SAM" id="Phobius"/>
    </source>
</evidence>
<organism evidence="2 3">
    <name type="scientific">Bradyrhizobium jicamae</name>
    <dbReference type="NCBI Taxonomy" id="280332"/>
    <lineage>
        <taxon>Bacteria</taxon>
        <taxon>Pseudomonadati</taxon>
        <taxon>Pseudomonadota</taxon>
        <taxon>Alphaproteobacteria</taxon>
        <taxon>Hyphomicrobiales</taxon>
        <taxon>Nitrobacteraceae</taxon>
        <taxon>Bradyrhizobium</taxon>
    </lineage>
</organism>
<keyword evidence="3" id="KW-1185">Reference proteome</keyword>
<name>A0ABS5FVT3_9BRAD</name>
<keyword evidence="1" id="KW-0812">Transmembrane</keyword>
<evidence type="ECO:0000313" key="3">
    <source>
        <dbReference type="Proteomes" id="UP001315278"/>
    </source>
</evidence>
<proteinExistence type="predicted"/>
<dbReference type="EMBL" id="JAFCJH010000063">
    <property type="protein sequence ID" value="MBR0800846.1"/>
    <property type="molecule type" value="Genomic_DNA"/>
</dbReference>
<sequence>MIKIISFLGGLAILSVCSRQMFLMFRDGSFRARGNRLIVRSAHPIMFWMNLVGLTLFGVIGVALVIAALR</sequence>
<protein>
    <submittedName>
        <fullName evidence="2">Uncharacterized protein</fullName>
    </submittedName>
</protein>
<accession>A0ABS5FVT3</accession>
<keyword evidence="1" id="KW-0472">Membrane</keyword>
<dbReference type="RefSeq" id="WP_212495086.1">
    <property type="nucleotide sequence ID" value="NZ_JAFCJH010000063.1"/>
</dbReference>
<evidence type="ECO:0000313" key="2">
    <source>
        <dbReference type="EMBL" id="MBR0800846.1"/>
    </source>
</evidence>
<keyword evidence="1" id="KW-1133">Transmembrane helix</keyword>
<feature type="transmembrane region" description="Helical" evidence="1">
    <location>
        <begin position="45"/>
        <end position="69"/>
    </location>
</feature>
<comment type="caution">
    <text evidence="2">The sequence shown here is derived from an EMBL/GenBank/DDBJ whole genome shotgun (WGS) entry which is preliminary data.</text>
</comment>
<reference evidence="3" key="1">
    <citation type="journal article" date="2021" name="ISME J.">
        <title>Evolutionary origin and ecological implication of a unique nif island in free-living Bradyrhizobium lineages.</title>
        <authorList>
            <person name="Tao J."/>
        </authorList>
    </citation>
    <scope>NUCLEOTIDE SEQUENCE [LARGE SCALE GENOMIC DNA]</scope>
    <source>
        <strain evidence="3">SZCCT0434</strain>
    </source>
</reference>
<gene>
    <name evidence="2" type="ORF">JQ615_36340</name>
</gene>
<dbReference type="Proteomes" id="UP001315278">
    <property type="component" value="Unassembled WGS sequence"/>
</dbReference>